<dbReference type="SUPFAM" id="SSF57667">
    <property type="entry name" value="beta-beta-alpha zinc fingers"/>
    <property type="match status" value="3"/>
</dbReference>
<dbReference type="FunFam" id="3.30.160.60:FF:000295">
    <property type="entry name" value="zinc finger protein 19"/>
    <property type="match status" value="2"/>
</dbReference>
<feature type="region of interest" description="Disordered" evidence="11">
    <location>
        <begin position="378"/>
        <end position="403"/>
    </location>
</feature>
<feature type="domain" description="C2H2-type" evidence="12">
    <location>
        <begin position="337"/>
        <end position="364"/>
    </location>
</feature>
<dbReference type="FunFam" id="3.30.160.60:FF:001397">
    <property type="entry name" value="Datilografo, isoform A"/>
    <property type="match status" value="1"/>
</dbReference>
<gene>
    <name evidence="13" type="ORF">AALO_G00007620</name>
</gene>
<evidence type="ECO:0000259" key="12">
    <source>
        <dbReference type="PROSITE" id="PS50157"/>
    </source>
</evidence>
<dbReference type="Gene3D" id="3.30.160.60">
    <property type="entry name" value="Classic Zinc Finger"/>
    <property type="match status" value="5"/>
</dbReference>
<feature type="compositionally biased region" description="Basic residues" evidence="11">
    <location>
        <begin position="380"/>
        <end position="393"/>
    </location>
</feature>
<feature type="region of interest" description="Disordered" evidence="11">
    <location>
        <begin position="118"/>
        <end position="140"/>
    </location>
</feature>
<feature type="domain" description="C2H2-type" evidence="12">
    <location>
        <begin position="309"/>
        <end position="336"/>
    </location>
</feature>
<evidence type="ECO:0000313" key="14">
    <source>
        <dbReference type="Proteomes" id="UP000823561"/>
    </source>
</evidence>
<organism evidence="13 14">
    <name type="scientific">Alosa alosa</name>
    <name type="common">allis shad</name>
    <dbReference type="NCBI Taxonomy" id="278164"/>
    <lineage>
        <taxon>Eukaryota</taxon>
        <taxon>Metazoa</taxon>
        <taxon>Chordata</taxon>
        <taxon>Craniata</taxon>
        <taxon>Vertebrata</taxon>
        <taxon>Euteleostomi</taxon>
        <taxon>Actinopterygii</taxon>
        <taxon>Neopterygii</taxon>
        <taxon>Teleostei</taxon>
        <taxon>Clupei</taxon>
        <taxon>Clupeiformes</taxon>
        <taxon>Clupeoidei</taxon>
        <taxon>Clupeidae</taxon>
        <taxon>Alosa</taxon>
    </lineage>
</organism>
<dbReference type="FunFam" id="3.30.160.60:FF:001498">
    <property type="entry name" value="Zinc finger protein 404"/>
    <property type="match status" value="1"/>
</dbReference>
<dbReference type="GO" id="GO:0000978">
    <property type="term" value="F:RNA polymerase II cis-regulatory region sequence-specific DNA binding"/>
    <property type="evidence" value="ECO:0007669"/>
    <property type="project" value="TreeGrafter"/>
</dbReference>
<dbReference type="GO" id="GO:0001227">
    <property type="term" value="F:DNA-binding transcription repressor activity, RNA polymerase II-specific"/>
    <property type="evidence" value="ECO:0007669"/>
    <property type="project" value="TreeGrafter"/>
</dbReference>
<dbReference type="InterPro" id="IPR013087">
    <property type="entry name" value="Znf_C2H2_type"/>
</dbReference>
<evidence type="ECO:0000256" key="5">
    <source>
        <dbReference type="ARBA" id="ARBA00022833"/>
    </source>
</evidence>
<feature type="domain" description="C2H2-type" evidence="12">
    <location>
        <begin position="405"/>
        <end position="432"/>
    </location>
</feature>
<dbReference type="GO" id="GO:0001817">
    <property type="term" value="P:regulation of cytokine production"/>
    <property type="evidence" value="ECO:0007669"/>
    <property type="project" value="TreeGrafter"/>
</dbReference>
<dbReference type="GO" id="GO:0008270">
    <property type="term" value="F:zinc ion binding"/>
    <property type="evidence" value="ECO:0007669"/>
    <property type="project" value="UniProtKB-KW"/>
</dbReference>
<dbReference type="PROSITE" id="PS50157">
    <property type="entry name" value="ZINC_FINGER_C2H2_2"/>
    <property type="match status" value="6"/>
</dbReference>
<keyword evidence="8" id="KW-0804">Transcription</keyword>
<dbReference type="InterPro" id="IPR036236">
    <property type="entry name" value="Znf_C2H2_sf"/>
</dbReference>
<feature type="compositionally biased region" description="Low complexity" evidence="11">
    <location>
        <begin position="125"/>
        <end position="135"/>
    </location>
</feature>
<feature type="compositionally biased region" description="Polar residues" evidence="11">
    <location>
        <begin position="170"/>
        <end position="192"/>
    </location>
</feature>
<evidence type="ECO:0000256" key="8">
    <source>
        <dbReference type="ARBA" id="ARBA00023163"/>
    </source>
</evidence>
<keyword evidence="9" id="KW-0539">Nucleus</keyword>
<evidence type="ECO:0000313" key="13">
    <source>
        <dbReference type="EMBL" id="KAG5285804.1"/>
    </source>
</evidence>
<evidence type="ECO:0000256" key="11">
    <source>
        <dbReference type="SAM" id="MobiDB-lite"/>
    </source>
</evidence>
<keyword evidence="4 10" id="KW-0863">Zinc-finger</keyword>
<evidence type="ECO:0000256" key="4">
    <source>
        <dbReference type="ARBA" id="ARBA00022771"/>
    </source>
</evidence>
<dbReference type="SMART" id="SM00355">
    <property type="entry name" value="ZnF_C2H2"/>
    <property type="match status" value="6"/>
</dbReference>
<keyword evidence="3" id="KW-0677">Repeat</keyword>
<feature type="region of interest" description="Disordered" evidence="11">
    <location>
        <begin position="204"/>
        <end position="225"/>
    </location>
</feature>
<dbReference type="PANTHER" id="PTHR24399">
    <property type="entry name" value="ZINC FINGER AND BTB DOMAIN-CONTAINING"/>
    <property type="match status" value="1"/>
</dbReference>
<protein>
    <recommendedName>
        <fullName evidence="12">C2H2-type domain-containing protein</fullName>
    </recommendedName>
</protein>
<evidence type="ECO:0000256" key="3">
    <source>
        <dbReference type="ARBA" id="ARBA00022737"/>
    </source>
</evidence>
<comment type="caution">
    <text evidence="13">The sequence shown here is derived from an EMBL/GenBank/DDBJ whole genome shotgun (WGS) entry which is preliminary data.</text>
</comment>
<dbReference type="AlphaFoldDB" id="A0AAV6HH60"/>
<dbReference type="GO" id="GO:0002682">
    <property type="term" value="P:regulation of immune system process"/>
    <property type="evidence" value="ECO:0007669"/>
    <property type="project" value="TreeGrafter"/>
</dbReference>
<dbReference type="EMBL" id="JADWDJ010000001">
    <property type="protein sequence ID" value="KAG5285804.1"/>
    <property type="molecule type" value="Genomic_DNA"/>
</dbReference>
<sequence>MLNAELLQEQVASVMAILSKTAVAEICKVIDNGFAEVMLEVGLMRQSELESVRTKVRSLTGESRAKTAYLEWSNVNDTPPPRRSVAVQVSEQEAVECSTLVDSQAQEAVMQLIIKVEGGDEHGTQETSQSDTSTEPHLGHDWADQLHAPAAVGPIKREEDGQSVEYAHGDSTSPFTHTHLTHSQDSGLTHTQEPVGFGELELKDEQEEEEDQKRHAIPSCPSPIPAFSSPPDLLLPLSSSTSTETPSSSLTLAPCLFVVTTTEATATAETPTLASVSPHLLHCSSCPKSFWQKAALKRHEISHSDVRQFGCDVCGKRFKMRANLQQHKVLHSGHKPFACRYCGKCFTHPSNMKTHQRIHTGERPYQCSACGQTFNQHTSLTRHQRRHHERPHNKNTAQGLDDRPLACHHCNQRFTNASSLKKHQRVHTGERPYQCSVCGRTFTQHGHLTRHQKRLHSGNTAI</sequence>
<keyword evidence="6" id="KW-0805">Transcription regulation</keyword>
<keyword evidence="2" id="KW-0479">Metal-binding</keyword>
<evidence type="ECO:0000256" key="1">
    <source>
        <dbReference type="ARBA" id="ARBA00004123"/>
    </source>
</evidence>
<evidence type="ECO:0000256" key="9">
    <source>
        <dbReference type="ARBA" id="ARBA00023242"/>
    </source>
</evidence>
<evidence type="ECO:0000256" key="6">
    <source>
        <dbReference type="ARBA" id="ARBA00023015"/>
    </source>
</evidence>
<dbReference type="PANTHER" id="PTHR24399:SF76">
    <property type="entry name" value="GASTRULA ZINC FINGER PROTEIN XLCGF46.1 ISOFORM X1"/>
    <property type="match status" value="1"/>
</dbReference>
<evidence type="ECO:0000256" key="10">
    <source>
        <dbReference type="PROSITE-ProRule" id="PRU00042"/>
    </source>
</evidence>
<feature type="domain" description="C2H2-type" evidence="12">
    <location>
        <begin position="365"/>
        <end position="392"/>
    </location>
</feature>
<evidence type="ECO:0000256" key="2">
    <source>
        <dbReference type="ARBA" id="ARBA00022723"/>
    </source>
</evidence>
<reference evidence="13 14" key="1">
    <citation type="submission" date="2020-10" db="EMBL/GenBank/DDBJ databases">
        <title>Chromosome-scale genome assembly of the Allis shad, Alosa alosa.</title>
        <authorList>
            <person name="Margot Z."/>
            <person name="Christophe K."/>
            <person name="Cabau C."/>
            <person name="Louis A."/>
            <person name="Berthelot C."/>
            <person name="Parey E."/>
            <person name="Roest Crollius H."/>
            <person name="Montfort J."/>
            <person name="Robinson-Rechavi M."/>
            <person name="Bucao C."/>
            <person name="Bouchez O."/>
            <person name="Gislard M."/>
            <person name="Lluch J."/>
            <person name="Milhes M."/>
            <person name="Lampietro C."/>
            <person name="Lopez Roques C."/>
            <person name="Donnadieu C."/>
            <person name="Braasch I."/>
            <person name="Desvignes T."/>
            <person name="Postlethwait J."/>
            <person name="Bobe J."/>
            <person name="Guiguen Y."/>
        </authorList>
    </citation>
    <scope>NUCLEOTIDE SEQUENCE [LARGE SCALE GENOMIC DNA]</scope>
    <source>
        <strain evidence="13">M-15738</strain>
        <tissue evidence="13">Blood</tissue>
    </source>
</reference>
<feature type="domain" description="C2H2-type" evidence="12">
    <location>
        <begin position="281"/>
        <end position="308"/>
    </location>
</feature>
<proteinExistence type="predicted"/>
<comment type="subcellular location">
    <subcellularLocation>
        <location evidence="1">Nucleus</location>
    </subcellularLocation>
</comment>
<feature type="domain" description="C2H2-type" evidence="12">
    <location>
        <begin position="433"/>
        <end position="461"/>
    </location>
</feature>
<dbReference type="Pfam" id="PF00096">
    <property type="entry name" value="zf-C2H2"/>
    <property type="match status" value="5"/>
</dbReference>
<dbReference type="Proteomes" id="UP000823561">
    <property type="component" value="Chromosome 1"/>
</dbReference>
<dbReference type="FunFam" id="3.30.160.60:FF:000145">
    <property type="entry name" value="Zinc finger protein 574"/>
    <property type="match status" value="1"/>
</dbReference>
<name>A0AAV6HH60_9TELE</name>
<keyword evidence="14" id="KW-1185">Reference proteome</keyword>
<dbReference type="PROSITE" id="PS00028">
    <property type="entry name" value="ZINC_FINGER_C2H2_1"/>
    <property type="match status" value="6"/>
</dbReference>
<accession>A0AAV6HH60</accession>
<keyword evidence="5" id="KW-0862">Zinc</keyword>
<evidence type="ECO:0000256" key="7">
    <source>
        <dbReference type="ARBA" id="ARBA00023125"/>
    </source>
</evidence>
<feature type="region of interest" description="Disordered" evidence="11">
    <location>
        <begin position="165"/>
        <end position="192"/>
    </location>
</feature>
<dbReference type="GO" id="GO:0005654">
    <property type="term" value="C:nucleoplasm"/>
    <property type="evidence" value="ECO:0007669"/>
    <property type="project" value="TreeGrafter"/>
</dbReference>
<keyword evidence="7" id="KW-0238">DNA-binding</keyword>